<dbReference type="PANTHER" id="PTHR33507:SF4">
    <property type="entry name" value="NODULATION COMPETITIVENESS PROTEIN NFED"/>
    <property type="match status" value="1"/>
</dbReference>
<comment type="caution">
    <text evidence="10">The sequence shown here is derived from an EMBL/GenBank/DDBJ whole genome shotgun (WGS) entry which is preliminary data.</text>
</comment>
<feature type="signal peptide" evidence="6">
    <location>
        <begin position="1"/>
        <end position="19"/>
    </location>
</feature>
<keyword evidence="4 5" id="KW-0472">Membrane</keyword>
<evidence type="ECO:0000313" key="11">
    <source>
        <dbReference type="Proteomes" id="UP000779809"/>
    </source>
</evidence>
<evidence type="ECO:0000256" key="5">
    <source>
        <dbReference type="SAM" id="Phobius"/>
    </source>
</evidence>
<comment type="subcellular location">
    <subcellularLocation>
        <location evidence="1">Membrane</location>
        <topology evidence="1">Multi-pass membrane protein</topology>
    </subcellularLocation>
</comment>
<evidence type="ECO:0000256" key="3">
    <source>
        <dbReference type="ARBA" id="ARBA00022989"/>
    </source>
</evidence>
<dbReference type="Pfam" id="PF25145">
    <property type="entry name" value="NfeD1b_N"/>
    <property type="match status" value="1"/>
</dbReference>
<feature type="transmembrane region" description="Helical" evidence="5">
    <location>
        <begin position="332"/>
        <end position="353"/>
    </location>
</feature>
<protein>
    <submittedName>
        <fullName evidence="10">Nodulation protein NfeD</fullName>
    </submittedName>
</protein>
<evidence type="ECO:0000256" key="4">
    <source>
        <dbReference type="ARBA" id="ARBA00023136"/>
    </source>
</evidence>
<dbReference type="EMBL" id="JACPNR010000004">
    <property type="protein sequence ID" value="MBI2677596.1"/>
    <property type="molecule type" value="Genomic_DNA"/>
</dbReference>
<feature type="transmembrane region" description="Helical" evidence="5">
    <location>
        <begin position="277"/>
        <end position="294"/>
    </location>
</feature>
<dbReference type="SUPFAM" id="SSF141322">
    <property type="entry name" value="NfeD domain-like"/>
    <property type="match status" value="1"/>
</dbReference>
<evidence type="ECO:0000259" key="9">
    <source>
        <dbReference type="Pfam" id="PF25145"/>
    </source>
</evidence>
<dbReference type="Pfam" id="PF24961">
    <property type="entry name" value="NfeD_membrane"/>
    <property type="match status" value="1"/>
</dbReference>
<evidence type="ECO:0000259" key="7">
    <source>
        <dbReference type="Pfam" id="PF01957"/>
    </source>
</evidence>
<dbReference type="Gene3D" id="3.90.226.10">
    <property type="entry name" value="2-enoyl-CoA Hydratase, Chain A, domain 1"/>
    <property type="match status" value="1"/>
</dbReference>
<proteinExistence type="predicted"/>
<accession>A0A932A7I7</accession>
<dbReference type="Pfam" id="PF01957">
    <property type="entry name" value="NfeD"/>
    <property type="match status" value="1"/>
</dbReference>
<gene>
    <name evidence="10" type="ORF">HYX28_02310</name>
</gene>
<dbReference type="CDD" id="cd07020">
    <property type="entry name" value="Clp_protease_NfeD_1"/>
    <property type="match status" value="1"/>
</dbReference>
<evidence type="ECO:0000256" key="2">
    <source>
        <dbReference type="ARBA" id="ARBA00022692"/>
    </source>
</evidence>
<evidence type="ECO:0000259" key="8">
    <source>
        <dbReference type="Pfam" id="PF24961"/>
    </source>
</evidence>
<feature type="transmembrane region" description="Helical" evidence="5">
    <location>
        <begin position="254"/>
        <end position="271"/>
    </location>
</feature>
<reference evidence="10" key="1">
    <citation type="submission" date="2020-07" db="EMBL/GenBank/DDBJ databases">
        <title>Huge and variable diversity of episymbiotic CPR bacteria and DPANN archaea in groundwater ecosystems.</title>
        <authorList>
            <person name="He C.Y."/>
            <person name="Keren R."/>
            <person name="Whittaker M."/>
            <person name="Farag I.F."/>
            <person name="Doudna J."/>
            <person name="Cate J.H.D."/>
            <person name="Banfield J.F."/>
        </authorList>
    </citation>
    <scope>NUCLEOTIDE SEQUENCE</scope>
    <source>
        <strain evidence="10">NC_groundwater_580_Pr5_B-0.1um_64_19</strain>
    </source>
</reference>
<feature type="chain" id="PRO_5036749204" evidence="6">
    <location>
        <begin position="20"/>
        <end position="431"/>
    </location>
</feature>
<sequence length="431" mass="46151">MVRIVLLALLVLAALPSFAEIVRIKVDDTIQPISEEYITRGLEDAARTRADAVIIELRTPGGLGDSMRTIIEKMLASPVPVIVYVTPSGGRAASAGFFILEAADVAAMAPGTNTGAAHPVVMGVKIDEVMSKKLENDAAAFMRSFVGKRGRNVEVAESAVRESKSWTDQEALTQKLIDVVAGSMDDLIKQLDGKEITRFNGEKAVLHLGGKTIRDYEMTTKQRVLGFLMDPNIAFILFSIGMLALYAEFNHPGAIVPGVVGGIAILLSVFAMNLLPIRYAALVMILGAFVMFILEAKFQSHGVLGIGGVVLMVIGAVLLIDAPIPEMRIKWLTALAVTIPFGIITVFLMTLALRARRLKVSTGREGMVGEIGVARTQLAPAGKVFVHGELWDATSHAPVSSGQQVVVRHVDGLRLEVEPVGGVPQESVART</sequence>
<feature type="domain" description="NfeD1b N-terminal" evidence="9">
    <location>
        <begin position="23"/>
        <end position="179"/>
    </location>
</feature>
<dbReference type="AlphaFoldDB" id="A0A932A7I7"/>
<dbReference type="Proteomes" id="UP000779809">
    <property type="component" value="Unassembled WGS sequence"/>
</dbReference>
<dbReference type="InterPro" id="IPR012340">
    <property type="entry name" value="NA-bd_OB-fold"/>
</dbReference>
<evidence type="ECO:0000256" key="6">
    <source>
        <dbReference type="SAM" id="SignalP"/>
    </source>
</evidence>
<dbReference type="PANTHER" id="PTHR33507">
    <property type="entry name" value="INNER MEMBRANE PROTEIN YBBJ"/>
    <property type="match status" value="1"/>
</dbReference>
<dbReference type="InterPro" id="IPR056738">
    <property type="entry name" value="NfeD1b_N"/>
</dbReference>
<feature type="domain" description="NfeD-like C-terminal" evidence="7">
    <location>
        <begin position="365"/>
        <end position="419"/>
    </location>
</feature>
<feature type="domain" description="NfeD integral membrane" evidence="8">
    <location>
        <begin position="232"/>
        <end position="350"/>
    </location>
</feature>
<keyword evidence="6" id="KW-0732">Signal</keyword>
<dbReference type="InterPro" id="IPR002810">
    <property type="entry name" value="NfeD-like_C"/>
</dbReference>
<feature type="transmembrane region" description="Helical" evidence="5">
    <location>
        <begin position="301"/>
        <end position="320"/>
    </location>
</feature>
<evidence type="ECO:0000256" key="1">
    <source>
        <dbReference type="ARBA" id="ARBA00004141"/>
    </source>
</evidence>
<feature type="transmembrane region" description="Helical" evidence="5">
    <location>
        <begin position="224"/>
        <end position="247"/>
    </location>
</feature>
<dbReference type="GO" id="GO:0016020">
    <property type="term" value="C:membrane"/>
    <property type="evidence" value="ECO:0007669"/>
    <property type="project" value="UniProtKB-SubCell"/>
</dbReference>
<dbReference type="InterPro" id="IPR029045">
    <property type="entry name" value="ClpP/crotonase-like_dom_sf"/>
</dbReference>
<dbReference type="Gene3D" id="2.40.50.140">
    <property type="entry name" value="Nucleic acid-binding proteins"/>
    <property type="match status" value="1"/>
</dbReference>
<dbReference type="InterPro" id="IPR056739">
    <property type="entry name" value="NfeD_membrane"/>
</dbReference>
<dbReference type="SUPFAM" id="SSF52096">
    <property type="entry name" value="ClpP/crotonase"/>
    <property type="match status" value="1"/>
</dbReference>
<keyword evidence="2 5" id="KW-0812">Transmembrane</keyword>
<keyword evidence="3 5" id="KW-1133">Transmembrane helix</keyword>
<dbReference type="InterPro" id="IPR052165">
    <property type="entry name" value="Membrane_assoc_protease"/>
</dbReference>
<organism evidence="10 11">
    <name type="scientific">Candidatus Korobacter versatilis</name>
    <dbReference type="NCBI Taxonomy" id="658062"/>
    <lineage>
        <taxon>Bacteria</taxon>
        <taxon>Pseudomonadati</taxon>
        <taxon>Acidobacteriota</taxon>
        <taxon>Terriglobia</taxon>
        <taxon>Terriglobales</taxon>
        <taxon>Candidatus Korobacteraceae</taxon>
        <taxon>Candidatus Korobacter</taxon>
    </lineage>
</organism>
<evidence type="ECO:0000313" key="10">
    <source>
        <dbReference type="EMBL" id="MBI2677596.1"/>
    </source>
</evidence>
<name>A0A932A7I7_9BACT</name>